<evidence type="ECO:0000256" key="6">
    <source>
        <dbReference type="ARBA" id="ARBA00022840"/>
    </source>
</evidence>
<comment type="caution">
    <text evidence="10">The sequence shown here is derived from an EMBL/GenBank/DDBJ whole genome shotgun (WGS) entry which is preliminary data.</text>
</comment>
<evidence type="ECO:0000313" key="10">
    <source>
        <dbReference type="EMBL" id="TDG68242.1"/>
    </source>
</evidence>
<reference evidence="10 11" key="1">
    <citation type="journal article" date="2019" name="Appl. Microbiol. Biotechnol.">
        <title>Uncovering carbohydrate metabolism through a genotype-phenotype association study of 56 lactic acid bacteria genomes.</title>
        <authorList>
            <person name="Buron-Moles G."/>
            <person name="Chailyan A."/>
            <person name="Dolejs I."/>
            <person name="Forster J."/>
            <person name="Miks M.H."/>
        </authorList>
    </citation>
    <scope>NUCLEOTIDE SEQUENCE [LARGE SCALE GENOMIC DNA]</scope>
    <source>
        <strain evidence="10 11">ATCC 700006</strain>
    </source>
</reference>
<dbReference type="EMBL" id="PUFI01000014">
    <property type="protein sequence ID" value="TDG68242.1"/>
    <property type="molecule type" value="Genomic_DNA"/>
</dbReference>
<comment type="similarity">
    <text evidence="2">Belongs to the ABC transporter superfamily.</text>
</comment>
<dbReference type="InterPro" id="IPR015856">
    <property type="entry name" value="ABC_transpr_CbiO/EcfA_su"/>
</dbReference>
<keyword evidence="4" id="KW-1003">Cell membrane</keyword>
<keyword evidence="7" id="KW-1278">Translocase</keyword>
<dbReference type="GO" id="GO:0016887">
    <property type="term" value="F:ATP hydrolysis activity"/>
    <property type="evidence" value="ECO:0007669"/>
    <property type="project" value="InterPro"/>
</dbReference>
<dbReference type="InterPro" id="IPR003593">
    <property type="entry name" value="AAA+_ATPase"/>
</dbReference>
<dbReference type="SUPFAM" id="SSF52540">
    <property type="entry name" value="P-loop containing nucleoside triphosphate hydrolases"/>
    <property type="match status" value="2"/>
</dbReference>
<dbReference type="RefSeq" id="WP_133264437.1">
    <property type="nucleotide sequence ID" value="NZ_JAGYGP010000001.1"/>
</dbReference>
<evidence type="ECO:0000256" key="2">
    <source>
        <dbReference type="ARBA" id="ARBA00005417"/>
    </source>
</evidence>
<evidence type="ECO:0000259" key="9">
    <source>
        <dbReference type="PROSITE" id="PS50893"/>
    </source>
</evidence>
<dbReference type="Gene3D" id="3.40.50.300">
    <property type="entry name" value="P-loop containing nucleotide triphosphate hydrolases"/>
    <property type="match status" value="2"/>
</dbReference>
<keyword evidence="11" id="KW-1185">Reference proteome</keyword>
<dbReference type="GO" id="GO:0042626">
    <property type="term" value="F:ATPase-coupled transmembrane transporter activity"/>
    <property type="evidence" value="ECO:0007669"/>
    <property type="project" value="TreeGrafter"/>
</dbReference>
<dbReference type="Pfam" id="PF00005">
    <property type="entry name" value="ABC_tran"/>
    <property type="match status" value="2"/>
</dbReference>
<dbReference type="STRING" id="907931.GCA_000165675_00768"/>
<accession>A0A4R5N8I7</accession>
<evidence type="ECO:0000256" key="4">
    <source>
        <dbReference type="ARBA" id="ARBA00022475"/>
    </source>
</evidence>
<name>A0A4R5N8I7_9LACO</name>
<protein>
    <recommendedName>
        <fullName evidence="9">ABC transporter domain-containing protein</fullName>
    </recommendedName>
</protein>
<dbReference type="Proteomes" id="UP000295681">
    <property type="component" value="Unassembled WGS sequence"/>
</dbReference>
<dbReference type="InterPro" id="IPR050095">
    <property type="entry name" value="ECF_ABC_transporter_ATP-bd"/>
</dbReference>
<dbReference type="InterPro" id="IPR017871">
    <property type="entry name" value="ABC_transporter-like_CS"/>
</dbReference>
<feature type="domain" description="ABC transporter" evidence="9">
    <location>
        <begin position="248"/>
        <end position="464"/>
    </location>
</feature>
<evidence type="ECO:0000256" key="8">
    <source>
        <dbReference type="ARBA" id="ARBA00023136"/>
    </source>
</evidence>
<sequence length="466" mass="52281">MKLETHQLSIQYDNQIILKDVDFELESKQFALLVGPSGCGKSTLMMALAGLYPKYGGVLSSAVTLDGLAVHSIKANQRAPQIAILFQHPEQQFAMDNVRDEMIFALENLSLAAEEIDKRIDQALQSVGIASLQHRQLSQLSGGELQKVALAETLALGAEIILLDEPFAAVDPIHRRELQLVLKKLVDEGHGILVSDHDKSNYDTLITHLYHMENQQLERVADAAWGDFFKSTQQQNRVDNAPFNQNIFQMQHMGLSNGNQRILENTDLVWPKGKITLITGPNGIGKSSLLRAMAKLQAYSGDLTYQDVPLHRIKLKHHARRVGMVFQNASQQFLNITVAEEIEQAQQHSHRSDYWTAEVIADAVEKLNLIGLSHHSVYELSGGQQKKLQILIMMIIAPETLLMDEPLAGLDEHSIHVLMSLLQYTTALLHQSIIMISHQTHNLLPYIDYHVHFDKNGLHYCQQVAS</sequence>
<dbReference type="CDD" id="cd03225">
    <property type="entry name" value="ABC_cobalt_CbiO_domain1"/>
    <property type="match status" value="2"/>
</dbReference>
<evidence type="ECO:0000256" key="7">
    <source>
        <dbReference type="ARBA" id="ARBA00022967"/>
    </source>
</evidence>
<dbReference type="AlphaFoldDB" id="A0A4R5N8I7"/>
<keyword evidence="8" id="KW-0472">Membrane</keyword>
<comment type="subcellular location">
    <subcellularLocation>
        <location evidence="1">Cell membrane</location>
        <topology evidence="1">Peripheral membrane protein</topology>
    </subcellularLocation>
</comment>
<dbReference type="PANTHER" id="PTHR43553">
    <property type="entry name" value="HEAVY METAL TRANSPORTER"/>
    <property type="match status" value="1"/>
</dbReference>
<dbReference type="PROSITE" id="PS00211">
    <property type="entry name" value="ABC_TRANSPORTER_1"/>
    <property type="match status" value="2"/>
</dbReference>
<keyword evidence="6" id="KW-0067">ATP-binding</keyword>
<organism evidence="10 11">
    <name type="scientific">Leuconostoc fallax</name>
    <dbReference type="NCBI Taxonomy" id="1251"/>
    <lineage>
        <taxon>Bacteria</taxon>
        <taxon>Bacillati</taxon>
        <taxon>Bacillota</taxon>
        <taxon>Bacilli</taxon>
        <taxon>Lactobacillales</taxon>
        <taxon>Lactobacillaceae</taxon>
        <taxon>Leuconostoc</taxon>
    </lineage>
</organism>
<feature type="domain" description="ABC transporter" evidence="9">
    <location>
        <begin position="3"/>
        <end position="250"/>
    </location>
</feature>
<gene>
    <name evidence="10" type="ORF">C5L23_000548</name>
</gene>
<dbReference type="SMART" id="SM00382">
    <property type="entry name" value="AAA"/>
    <property type="match status" value="2"/>
</dbReference>
<evidence type="ECO:0000313" key="11">
    <source>
        <dbReference type="Proteomes" id="UP000295681"/>
    </source>
</evidence>
<dbReference type="PANTHER" id="PTHR43553:SF27">
    <property type="entry name" value="ENERGY-COUPLING FACTOR TRANSPORTER ATP-BINDING PROTEIN ECFA2"/>
    <property type="match status" value="1"/>
</dbReference>
<dbReference type="PROSITE" id="PS50893">
    <property type="entry name" value="ABC_TRANSPORTER_2"/>
    <property type="match status" value="2"/>
</dbReference>
<keyword evidence="5" id="KW-0547">Nucleotide-binding</keyword>
<dbReference type="InterPro" id="IPR003439">
    <property type="entry name" value="ABC_transporter-like_ATP-bd"/>
</dbReference>
<dbReference type="GO" id="GO:0005524">
    <property type="term" value="F:ATP binding"/>
    <property type="evidence" value="ECO:0007669"/>
    <property type="project" value="UniProtKB-KW"/>
</dbReference>
<evidence type="ECO:0000256" key="3">
    <source>
        <dbReference type="ARBA" id="ARBA00022448"/>
    </source>
</evidence>
<proteinExistence type="inferred from homology"/>
<dbReference type="InterPro" id="IPR027417">
    <property type="entry name" value="P-loop_NTPase"/>
</dbReference>
<keyword evidence="3" id="KW-0813">Transport</keyword>
<evidence type="ECO:0000256" key="1">
    <source>
        <dbReference type="ARBA" id="ARBA00004202"/>
    </source>
</evidence>
<evidence type="ECO:0000256" key="5">
    <source>
        <dbReference type="ARBA" id="ARBA00022741"/>
    </source>
</evidence>
<dbReference type="GO" id="GO:0043190">
    <property type="term" value="C:ATP-binding cassette (ABC) transporter complex"/>
    <property type="evidence" value="ECO:0007669"/>
    <property type="project" value="TreeGrafter"/>
</dbReference>